<dbReference type="FunFam" id="2.60.120.330:FF:000010">
    <property type="entry name" value="1-aminocyclopropane-1-carboxylate oxidase 1"/>
    <property type="match status" value="1"/>
</dbReference>
<evidence type="ECO:0000256" key="5">
    <source>
        <dbReference type="ARBA" id="ARBA00023002"/>
    </source>
</evidence>
<dbReference type="PROSITE" id="PS51471">
    <property type="entry name" value="FE2OG_OXY"/>
    <property type="match status" value="1"/>
</dbReference>
<dbReference type="AlphaFoldDB" id="A0AAV7F3Z8"/>
<evidence type="ECO:0000256" key="4">
    <source>
        <dbReference type="ARBA" id="ARBA00022896"/>
    </source>
</evidence>
<reference evidence="12 13" key="1">
    <citation type="submission" date="2021-07" db="EMBL/GenBank/DDBJ databases">
        <title>The Aristolochia fimbriata genome: insights into angiosperm evolution, floral development and chemical biosynthesis.</title>
        <authorList>
            <person name="Jiao Y."/>
        </authorList>
    </citation>
    <scope>NUCLEOTIDE SEQUENCE [LARGE SCALE GENOMIC DNA]</scope>
    <source>
        <strain evidence="12">IBCAS-2021</strain>
        <tissue evidence="12">Leaf</tissue>
    </source>
</reference>
<keyword evidence="6 10" id="KW-0408">Iron</keyword>
<dbReference type="Gene3D" id="2.60.120.330">
    <property type="entry name" value="B-lactam Antibiotic, Isopenicillin N Synthase, Chain"/>
    <property type="match status" value="1"/>
</dbReference>
<dbReference type="PANTHER" id="PTHR47991">
    <property type="entry name" value="OXOGLUTARATE/IRON-DEPENDENT DIOXYGENASE"/>
    <property type="match status" value="1"/>
</dbReference>
<dbReference type="InterPro" id="IPR026992">
    <property type="entry name" value="DIOX_N"/>
</dbReference>
<comment type="caution">
    <text evidence="12">The sequence shown here is derived from an EMBL/GenBank/DDBJ whole genome shotgun (WGS) entry which is preliminary data.</text>
</comment>
<evidence type="ECO:0000256" key="3">
    <source>
        <dbReference type="ARBA" id="ARBA00022723"/>
    </source>
</evidence>
<accession>A0AAV7F3Z8</accession>
<evidence type="ECO:0000256" key="6">
    <source>
        <dbReference type="ARBA" id="ARBA00023004"/>
    </source>
</evidence>
<dbReference type="GO" id="GO:0031418">
    <property type="term" value="F:L-ascorbic acid binding"/>
    <property type="evidence" value="ECO:0007669"/>
    <property type="project" value="UniProtKB-KW"/>
</dbReference>
<dbReference type="EC" id="1.14.17.4" evidence="8"/>
<keyword evidence="4" id="KW-0847">Vitamin C</keyword>
<dbReference type="InterPro" id="IPR050295">
    <property type="entry name" value="Plant_2OG-oxidoreductases"/>
</dbReference>
<evidence type="ECO:0000313" key="13">
    <source>
        <dbReference type="Proteomes" id="UP000825729"/>
    </source>
</evidence>
<dbReference type="Pfam" id="PF14226">
    <property type="entry name" value="DIOX_N"/>
    <property type="match status" value="1"/>
</dbReference>
<dbReference type="InterPro" id="IPR027443">
    <property type="entry name" value="IPNS-like_sf"/>
</dbReference>
<evidence type="ECO:0000256" key="1">
    <source>
        <dbReference type="ARBA" id="ARBA00008056"/>
    </source>
</evidence>
<dbReference type="SUPFAM" id="SSF51197">
    <property type="entry name" value="Clavaminate synthase-like"/>
    <property type="match status" value="1"/>
</dbReference>
<gene>
    <name evidence="12" type="ORF">H6P81_000236</name>
</gene>
<dbReference type="GO" id="GO:0009815">
    <property type="term" value="F:1-aminocyclopropane-1-carboxylate oxidase activity"/>
    <property type="evidence" value="ECO:0007669"/>
    <property type="project" value="UniProtKB-EC"/>
</dbReference>
<evidence type="ECO:0000256" key="9">
    <source>
        <dbReference type="ARBA" id="ARBA00050579"/>
    </source>
</evidence>
<dbReference type="InterPro" id="IPR005123">
    <property type="entry name" value="Oxoglu/Fe-dep_dioxygenase_dom"/>
</dbReference>
<evidence type="ECO:0000256" key="8">
    <source>
        <dbReference type="ARBA" id="ARBA00039090"/>
    </source>
</evidence>
<dbReference type="EMBL" id="JAINDJ010000002">
    <property type="protein sequence ID" value="KAG9455728.1"/>
    <property type="molecule type" value="Genomic_DNA"/>
</dbReference>
<keyword evidence="2" id="KW-0266">Ethylene biosynthesis</keyword>
<keyword evidence="5 10" id="KW-0560">Oxidoreductase</keyword>
<dbReference type="Pfam" id="PF03171">
    <property type="entry name" value="2OG-FeII_Oxy"/>
    <property type="match status" value="1"/>
</dbReference>
<evidence type="ECO:0000256" key="2">
    <source>
        <dbReference type="ARBA" id="ARBA00022666"/>
    </source>
</evidence>
<comment type="catalytic activity">
    <reaction evidence="9">
        <text>1-aminocyclopropane-1-carboxylate + L-ascorbate + O2 = ethene + L-dehydroascorbate + hydrogen cyanide + CO2 + 2 H2O</text>
        <dbReference type="Rhea" id="RHEA:23640"/>
        <dbReference type="ChEBI" id="CHEBI:15377"/>
        <dbReference type="ChEBI" id="CHEBI:15379"/>
        <dbReference type="ChEBI" id="CHEBI:16526"/>
        <dbReference type="ChEBI" id="CHEBI:18153"/>
        <dbReference type="ChEBI" id="CHEBI:18407"/>
        <dbReference type="ChEBI" id="CHEBI:38290"/>
        <dbReference type="ChEBI" id="CHEBI:58360"/>
        <dbReference type="ChEBI" id="CHEBI:58539"/>
        <dbReference type="EC" id="1.14.17.4"/>
    </reaction>
</comment>
<dbReference type="GO" id="GO:0046872">
    <property type="term" value="F:metal ion binding"/>
    <property type="evidence" value="ECO:0007669"/>
    <property type="project" value="UniProtKB-KW"/>
</dbReference>
<feature type="domain" description="Fe2OG dioxygenase" evidence="11">
    <location>
        <begin position="159"/>
        <end position="264"/>
    </location>
</feature>
<organism evidence="12 13">
    <name type="scientific">Aristolochia fimbriata</name>
    <name type="common">White veined hardy Dutchman's pipe vine</name>
    <dbReference type="NCBI Taxonomy" id="158543"/>
    <lineage>
        <taxon>Eukaryota</taxon>
        <taxon>Viridiplantae</taxon>
        <taxon>Streptophyta</taxon>
        <taxon>Embryophyta</taxon>
        <taxon>Tracheophyta</taxon>
        <taxon>Spermatophyta</taxon>
        <taxon>Magnoliopsida</taxon>
        <taxon>Magnoliidae</taxon>
        <taxon>Piperales</taxon>
        <taxon>Aristolochiaceae</taxon>
        <taxon>Aristolochia</taxon>
    </lineage>
</organism>
<comment type="pathway">
    <text evidence="7">Alkene biosynthesis; ethylene biosynthesis via S-adenosyl-L-methionine; ethylene from S-adenosyl-L-methionine: step 2/2.</text>
</comment>
<sequence length="319" mass="36177">METPVINLEGLYGDNLENRREVMEQLHEASEKWGFFQAFNHGIDEDLVDKFKRLVNQHYEEQMKPCFYQSDMAKGVLQNNQTSVNSSDADWETSFFVRHQPKSNIDELTDLSDDLRKTMEEYVKQVTKLAETLLGVMSENLGLEKDCLKKQFAGEEGGPTVGTKVAKYPECPKPELVKGLREHTDAGGVIFLLQDDRVPGLQFLKDGHWVDIPPSPLPSGKSTIFVNTGDQLEVVSNGCYKSALHRVLATKEGSRLSIVTFYNPAANALIFPAPELLYPHHFRFQDYLNLYANTKFSPKGPRFQEMKKKLLVNETTVTV</sequence>
<comment type="similarity">
    <text evidence="1 10">Belongs to the iron/ascorbate-dependent oxidoreductase family.</text>
</comment>
<keyword evidence="13" id="KW-1185">Reference proteome</keyword>
<evidence type="ECO:0000313" key="12">
    <source>
        <dbReference type="EMBL" id="KAG9455728.1"/>
    </source>
</evidence>
<evidence type="ECO:0000259" key="11">
    <source>
        <dbReference type="PROSITE" id="PS51471"/>
    </source>
</evidence>
<keyword evidence="3 10" id="KW-0479">Metal-binding</keyword>
<dbReference type="InterPro" id="IPR044861">
    <property type="entry name" value="IPNS-like_FE2OG_OXY"/>
</dbReference>
<dbReference type="Proteomes" id="UP000825729">
    <property type="component" value="Unassembled WGS sequence"/>
</dbReference>
<proteinExistence type="inferred from homology"/>
<protein>
    <recommendedName>
        <fullName evidence="8">aminocyclopropanecarboxylate oxidase</fullName>
        <ecNumber evidence="8">1.14.17.4</ecNumber>
    </recommendedName>
</protein>
<name>A0AAV7F3Z8_ARIFI</name>
<evidence type="ECO:0000256" key="7">
    <source>
        <dbReference type="ARBA" id="ARBA00037892"/>
    </source>
</evidence>
<evidence type="ECO:0000256" key="10">
    <source>
        <dbReference type="RuleBase" id="RU003682"/>
    </source>
</evidence>
<dbReference type="GO" id="GO:0009693">
    <property type="term" value="P:ethylene biosynthetic process"/>
    <property type="evidence" value="ECO:0007669"/>
    <property type="project" value="UniProtKB-KW"/>
</dbReference>